<gene>
    <name evidence="2" type="ORF">RFI_21378</name>
</gene>
<dbReference type="Gene3D" id="1.20.900.10">
    <property type="entry name" value="Dbl homology (DH) domain"/>
    <property type="match status" value="1"/>
</dbReference>
<evidence type="ECO:0000313" key="3">
    <source>
        <dbReference type="Proteomes" id="UP000023152"/>
    </source>
</evidence>
<dbReference type="PANTHER" id="PTHR12673:SF159">
    <property type="entry name" value="LD03170P"/>
    <property type="match status" value="1"/>
</dbReference>
<accession>X6MRC4</accession>
<protein>
    <recommendedName>
        <fullName evidence="1">DH domain-containing protein</fullName>
    </recommendedName>
</protein>
<dbReference type="GO" id="GO:0005737">
    <property type="term" value="C:cytoplasm"/>
    <property type="evidence" value="ECO:0007669"/>
    <property type="project" value="TreeGrafter"/>
</dbReference>
<dbReference type="InterPro" id="IPR035899">
    <property type="entry name" value="DBL_dom_sf"/>
</dbReference>
<dbReference type="AlphaFoldDB" id="X6MRC4"/>
<evidence type="ECO:0000313" key="2">
    <source>
        <dbReference type="EMBL" id="ETO15982.1"/>
    </source>
</evidence>
<dbReference type="SUPFAM" id="SSF48065">
    <property type="entry name" value="DBL homology domain (DH-domain)"/>
    <property type="match status" value="1"/>
</dbReference>
<reference evidence="2 3" key="1">
    <citation type="journal article" date="2013" name="Curr. Biol.">
        <title>The Genome of the Foraminiferan Reticulomyxa filosa.</title>
        <authorList>
            <person name="Glockner G."/>
            <person name="Hulsmann N."/>
            <person name="Schleicher M."/>
            <person name="Noegel A.A."/>
            <person name="Eichinger L."/>
            <person name="Gallinger C."/>
            <person name="Pawlowski J."/>
            <person name="Sierra R."/>
            <person name="Euteneuer U."/>
            <person name="Pillet L."/>
            <person name="Moustafa A."/>
            <person name="Platzer M."/>
            <person name="Groth M."/>
            <person name="Szafranski K."/>
            <person name="Schliwa M."/>
        </authorList>
    </citation>
    <scope>NUCLEOTIDE SEQUENCE [LARGE SCALE GENOMIC DNA]</scope>
</reference>
<dbReference type="OrthoDB" id="1594986at2759"/>
<dbReference type="EMBL" id="ASPP01018655">
    <property type="protein sequence ID" value="ETO15982.1"/>
    <property type="molecule type" value="Genomic_DNA"/>
</dbReference>
<dbReference type="InterPro" id="IPR000219">
    <property type="entry name" value="DH_dom"/>
</dbReference>
<dbReference type="PROSITE" id="PS50010">
    <property type="entry name" value="DH_2"/>
    <property type="match status" value="1"/>
</dbReference>
<name>X6MRC4_RETFI</name>
<organism evidence="2 3">
    <name type="scientific">Reticulomyxa filosa</name>
    <dbReference type="NCBI Taxonomy" id="46433"/>
    <lineage>
        <taxon>Eukaryota</taxon>
        <taxon>Sar</taxon>
        <taxon>Rhizaria</taxon>
        <taxon>Retaria</taxon>
        <taxon>Foraminifera</taxon>
        <taxon>Monothalamids</taxon>
        <taxon>Reticulomyxidae</taxon>
        <taxon>Reticulomyxa</taxon>
    </lineage>
</organism>
<keyword evidence="3" id="KW-1185">Reference proteome</keyword>
<feature type="domain" description="DH" evidence="1">
    <location>
        <begin position="1"/>
        <end position="95"/>
    </location>
</feature>
<dbReference type="InterPro" id="IPR051092">
    <property type="entry name" value="FYVE_RhoGEF_PH"/>
</dbReference>
<dbReference type="PANTHER" id="PTHR12673">
    <property type="entry name" value="FACIOGENITAL DYSPLASIA PROTEIN"/>
    <property type="match status" value="1"/>
</dbReference>
<dbReference type="Proteomes" id="UP000023152">
    <property type="component" value="Unassembled WGS sequence"/>
</dbReference>
<comment type="caution">
    <text evidence="2">The sequence shown here is derived from an EMBL/GenBank/DDBJ whole genome shotgun (WGS) entry which is preliminary data.</text>
</comment>
<proteinExistence type="predicted"/>
<dbReference type="Pfam" id="PF00621">
    <property type="entry name" value="RhoGEF"/>
    <property type="match status" value="1"/>
</dbReference>
<evidence type="ECO:0000259" key="1">
    <source>
        <dbReference type="PROSITE" id="PS50010"/>
    </source>
</evidence>
<sequence>MFSNMNELVATEETYVELLTKLLANYVLSLPAKNIISSDDIKVLFPDPDISQIRKYNLNFFAALKKRMEKFDNNTTKIGDIILQFVPFFKIYQQFDEALFLDDTKKKKSLFKFFFGVEKKKKGSIVHGYGVVYSLWILWIRFKNKTMTCV</sequence>
<dbReference type="GO" id="GO:0005085">
    <property type="term" value="F:guanyl-nucleotide exchange factor activity"/>
    <property type="evidence" value="ECO:0007669"/>
    <property type="project" value="InterPro"/>
</dbReference>